<evidence type="ECO:0000313" key="9">
    <source>
        <dbReference type="EMBL" id="KWV43475.1"/>
    </source>
</evidence>
<comment type="subcellular location">
    <subcellularLocation>
        <location evidence="1">Membrane</location>
    </subcellularLocation>
</comment>
<dbReference type="SUPFAM" id="SSF158472">
    <property type="entry name" value="HAMP domain-like"/>
    <property type="match status" value="1"/>
</dbReference>
<evidence type="ECO:0000256" key="6">
    <source>
        <dbReference type="SAM" id="Phobius"/>
    </source>
</evidence>
<accession>A0A125Q534</accession>
<dbReference type="CDD" id="cd12913">
    <property type="entry name" value="PDC1_MCP_like"/>
    <property type="match status" value="1"/>
</dbReference>
<feature type="coiled-coil region" evidence="5">
    <location>
        <begin position="369"/>
        <end position="396"/>
    </location>
</feature>
<dbReference type="SMART" id="SM00304">
    <property type="entry name" value="HAMP"/>
    <property type="match status" value="2"/>
</dbReference>
<dbReference type="Gene3D" id="3.30.450.20">
    <property type="entry name" value="PAS domain"/>
    <property type="match status" value="1"/>
</dbReference>
<dbReference type="Gene3D" id="1.10.8.500">
    <property type="entry name" value="HAMP domain in histidine kinase"/>
    <property type="match status" value="1"/>
</dbReference>
<feature type="domain" description="HAMP" evidence="8">
    <location>
        <begin position="219"/>
        <end position="272"/>
    </location>
</feature>
<sequence length="616" mass="65324">MKNRTDLGANEDGHLSPYWTRNQDGTLGLSAFPFSVNDDWFASTAKAGHALMGVPTIGSGETSGILMVTIAHPVFSAGNLIGVAGIDVSLESLSEQVAKARPFGSGRVMLISQDMRWLVGAHEADLMQPYDGAQKERIEAATVSDLPFEVGQVGEGDIQFTRIAYPFDLPGLGAKWTLVLDVPSSAIGVPVRDQTLLMLAAGFCVMLTVIAGLYVAIRVFVRHPISNLVTAVGSLSDGDYESEVSGQNRGDEIGSVAKALEGFRNGLARGKEIEVRAELERTAADEERAQRDNEHQRAEAVQREVVRSLGEGLRHLAAGDLTYRIRQTFEASYDQLRVDFNSAVDGLIDLVSKVSTAVVTISAGSKNISSAANNLSKRTEQQAANLEETAAALNQLTVQINAGADHAKQAAATVGNASSDAERSAQVVLRAIEAMQDIEQSSKEVGRIIGVIDEIAFQTNLLALNAGVEAARAGEAGKGFAVVAQEVRELAQRSAAAAKEIKLLVQNSSSQVATGAALVASAGDALRGIALQVAQINDVIRQISASASEQATGLREINNAVGQLDEFTQRNAAMVEETTAASAGLHREAQSLSSLVEQFKTRGTDEGNFPRLVTHR</sequence>
<protein>
    <submittedName>
        <fullName evidence="9">Chemotaxis protein</fullName>
    </submittedName>
</protein>
<keyword evidence="6" id="KW-1133">Transmembrane helix</keyword>
<dbReference type="PANTHER" id="PTHR43531:SF11">
    <property type="entry name" value="METHYL-ACCEPTING CHEMOTAXIS PROTEIN 3"/>
    <property type="match status" value="1"/>
</dbReference>
<gene>
    <name evidence="9" type="ORF">AS026_19985</name>
</gene>
<dbReference type="PROSITE" id="PS50885">
    <property type="entry name" value="HAMP"/>
    <property type="match status" value="2"/>
</dbReference>
<keyword evidence="6" id="KW-0812">Transmembrane</keyword>
<keyword evidence="6" id="KW-0472">Membrane</keyword>
<keyword evidence="2" id="KW-0145">Chemotaxis</keyword>
<dbReference type="SUPFAM" id="SSF58104">
    <property type="entry name" value="Methyl-accepting chemotaxis protein (MCP) signaling domain"/>
    <property type="match status" value="1"/>
</dbReference>
<dbReference type="InterPro" id="IPR003660">
    <property type="entry name" value="HAMP_dom"/>
</dbReference>
<comment type="caution">
    <text evidence="9">The sequence shown here is derived from an EMBL/GenBank/DDBJ whole genome shotgun (WGS) entry which is preliminary data.</text>
</comment>
<dbReference type="Pfam" id="PF00015">
    <property type="entry name" value="MCPsignal"/>
    <property type="match status" value="1"/>
</dbReference>
<dbReference type="CDD" id="cd11386">
    <property type="entry name" value="MCP_signal"/>
    <property type="match status" value="1"/>
</dbReference>
<evidence type="ECO:0000256" key="1">
    <source>
        <dbReference type="ARBA" id="ARBA00004370"/>
    </source>
</evidence>
<evidence type="ECO:0000256" key="3">
    <source>
        <dbReference type="ARBA" id="ARBA00029447"/>
    </source>
</evidence>
<dbReference type="GO" id="GO:0006935">
    <property type="term" value="P:chemotaxis"/>
    <property type="evidence" value="ECO:0007669"/>
    <property type="project" value="UniProtKB-KW"/>
</dbReference>
<feature type="domain" description="Methyl-accepting transducer" evidence="7">
    <location>
        <begin position="357"/>
        <end position="586"/>
    </location>
</feature>
<dbReference type="EMBL" id="LNCD01000128">
    <property type="protein sequence ID" value="KWV43475.1"/>
    <property type="molecule type" value="Genomic_DNA"/>
</dbReference>
<dbReference type="Pfam" id="PF22673">
    <property type="entry name" value="MCP-like_PDC_1"/>
    <property type="match status" value="1"/>
</dbReference>
<comment type="similarity">
    <text evidence="3">Belongs to the methyl-accepting chemotaxis (MCP) protein family.</text>
</comment>
<dbReference type="SMART" id="SM00283">
    <property type="entry name" value="MA"/>
    <property type="match status" value="1"/>
</dbReference>
<evidence type="ECO:0000313" key="10">
    <source>
        <dbReference type="Proteomes" id="UP000068164"/>
    </source>
</evidence>
<keyword evidence="5" id="KW-0175">Coiled coil</keyword>
<dbReference type="PANTHER" id="PTHR43531">
    <property type="entry name" value="PROTEIN ICFG"/>
    <property type="match status" value="1"/>
</dbReference>
<dbReference type="GO" id="GO:0007165">
    <property type="term" value="P:signal transduction"/>
    <property type="evidence" value="ECO:0007669"/>
    <property type="project" value="UniProtKB-KW"/>
</dbReference>
<evidence type="ECO:0000259" key="7">
    <source>
        <dbReference type="PROSITE" id="PS50111"/>
    </source>
</evidence>
<dbReference type="FunFam" id="1.10.287.950:FF:000001">
    <property type="entry name" value="Methyl-accepting chemotaxis sensory transducer"/>
    <property type="match status" value="1"/>
</dbReference>
<keyword evidence="10" id="KW-1185">Reference proteome</keyword>
<evidence type="ECO:0000256" key="4">
    <source>
        <dbReference type="PROSITE-ProRule" id="PRU00284"/>
    </source>
</evidence>
<dbReference type="AlphaFoldDB" id="A0A125Q534"/>
<dbReference type="Pfam" id="PF00672">
    <property type="entry name" value="HAMP"/>
    <property type="match status" value="1"/>
</dbReference>
<dbReference type="GO" id="GO:0016020">
    <property type="term" value="C:membrane"/>
    <property type="evidence" value="ECO:0007669"/>
    <property type="project" value="UniProtKB-SubCell"/>
</dbReference>
<organism evidence="9 10">
    <name type="scientific">Rhizobium altiplani</name>
    <dbReference type="NCBI Taxonomy" id="1864509"/>
    <lineage>
        <taxon>Bacteria</taxon>
        <taxon>Pseudomonadati</taxon>
        <taxon>Pseudomonadota</taxon>
        <taxon>Alphaproteobacteria</taxon>
        <taxon>Hyphomicrobiales</taxon>
        <taxon>Rhizobiaceae</taxon>
        <taxon>Rhizobium/Agrobacterium group</taxon>
        <taxon>Rhizobium</taxon>
    </lineage>
</organism>
<keyword evidence="4" id="KW-0807">Transducer</keyword>
<feature type="coiled-coil region" evidence="5">
    <location>
        <begin position="276"/>
        <end position="304"/>
    </location>
</feature>
<dbReference type="Gene3D" id="1.10.287.950">
    <property type="entry name" value="Methyl-accepting chemotaxis protein"/>
    <property type="match status" value="1"/>
</dbReference>
<dbReference type="InterPro" id="IPR051310">
    <property type="entry name" value="MCP_chemotaxis"/>
</dbReference>
<evidence type="ECO:0000256" key="5">
    <source>
        <dbReference type="SAM" id="Coils"/>
    </source>
</evidence>
<dbReference type="PROSITE" id="PS50111">
    <property type="entry name" value="CHEMOTAXIS_TRANSDUC_2"/>
    <property type="match status" value="1"/>
</dbReference>
<feature type="transmembrane region" description="Helical" evidence="6">
    <location>
        <begin position="196"/>
        <end position="217"/>
    </location>
</feature>
<evidence type="ECO:0000259" key="8">
    <source>
        <dbReference type="PROSITE" id="PS50885"/>
    </source>
</evidence>
<dbReference type="Proteomes" id="UP000068164">
    <property type="component" value="Unassembled WGS sequence"/>
</dbReference>
<name>A0A125Q534_9HYPH</name>
<dbReference type="InterPro" id="IPR004089">
    <property type="entry name" value="MCPsignal_dom"/>
</dbReference>
<reference evidence="9 10" key="1">
    <citation type="submission" date="2015-11" db="EMBL/GenBank/DDBJ databases">
        <title>Draft Genome Sequence of the Strain BR 10423 (Rhizobium sp.) isolated from nodules of Mimosa pudica.</title>
        <authorList>
            <person name="Barauna A.C."/>
            <person name="Zilli J.E."/>
            <person name="Simoes-Araujo J.L."/>
            <person name="Reis V.M."/>
            <person name="James E.K."/>
            <person name="Reis F.B.Jr."/>
            <person name="Rouws L.F."/>
            <person name="Passos S.R."/>
            <person name="Gois S.R."/>
        </authorList>
    </citation>
    <scope>NUCLEOTIDE SEQUENCE [LARGE SCALE GENOMIC DNA]</scope>
    <source>
        <strain evidence="9 10">BR10423</strain>
    </source>
</reference>
<feature type="domain" description="HAMP" evidence="8">
    <location>
        <begin position="306"/>
        <end position="352"/>
    </location>
</feature>
<dbReference type="RefSeq" id="WP_007539381.1">
    <property type="nucleotide sequence ID" value="NZ_LNCD01000128.1"/>
</dbReference>
<proteinExistence type="inferred from homology"/>
<evidence type="ECO:0000256" key="2">
    <source>
        <dbReference type="ARBA" id="ARBA00022500"/>
    </source>
</evidence>